<feature type="signal peptide" evidence="2">
    <location>
        <begin position="1"/>
        <end position="19"/>
    </location>
</feature>
<dbReference type="AlphaFoldDB" id="A0A834MIS7"/>
<feature type="compositionally biased region" description="Basic and acidic residues" evidence="1">
    <location>
        <begin position="92"/>
        <end position="103"/>
    </location>
</feature>
<evidence type="ECO:0000256" key="2">
    <source>
        <dbReference type="SAM" id="SignalP"/>
    </source>
</evidence>
<evidence type="ECO:0000313" key="4">
    <source>
        <dbReference type="Proteomes" id="UP000625711"/>
    </source>
</evidence>
<dbReference type="Proteomes" id="UP000625711">
    <property type="component" value="Unassembled WGS sequence"/>
</dbReference>
<feature type="chain" id="PRO_5032816203" evidence="2">
    <location>
        <begin position="20"/>
        <end position="289"/>
    </location>
</feature>
<feature type="region of interest" description="Disordered" evidence="1">
    <location>
        <begin position="79"/>
        <end position="105"/>
    </location>
</feature>
<evidence type="ECO:0000256" key="1">
    <source>
        <dbReference type="SAM" id="MobiDB-lite"/>
    </source>
</evidence>
<evidence type="ECO:0000313" key="3">
    <source>
        <dbReference type="EMBL" id="KAF7281730.1"/>
    </source>
</evidence>
<keyword evidence="4" id="KW-1185">Reference proteome</keyword>
<protein>
    <submittedName>
        <fullName evidence="3">Uncharacterized protein</fullName>
    </submittedName>
</protein>
<comment type="caution">
    <text evidence="3">The sequence shown here is derived from an EMBL/GenBank/DDBJ whole genome shotgun (WGS) entry which is preliminary data.</text>
</comment>
<name>A0A834MIS7_RHYFE</name>
<gene>
    <name evidence="3" type="ORF">GWI33_004440</name>
</gene>
<accession>A0A834MIS7</accession>
<reference evidence="3" key="1">
    <citation type="submission" date="2020-08" db="EMBL/GenBank/DDBJ databases">
        <title>Genome sequencing and assembly of the red palm weevil Rhynchophorus ferrugineus.</title>
        <authorList>
            <person name="Dias G.B."/>
            <person name="Bergman C.M."/>
            <person name="Manee M."/>
        </authorList>
    </citation>
    <scope>NUCLEOTIDE SEQUENCE</scope>
    <source>
        <strain evidence="3">AA-2017</strain>
        <tissue evidence="3">Whole larva</tissue>
    </source>
</reference>
<dbReference type="OrthoDB" id="10669300at2759"/>
<sequence length="289" mass="34255">MLALRSTIFIIVTIHLVQCTSLKDVFTDSSKNIELSIVRIPRKADDTQVVAEKLEIPLENVGQDSSIVRKARDSKYFSDRYGSGTKASTRSLKPEDNAEDGRSIKGNGSLEKRCSTCDTGYLKSTSFGTDRWRDRFDRYDRDPYSSSRFRYDPYDKYDRYDRYDRDRYYDGYDDYDKDFYRDSRGRNRYSSYYEPRDRYSDRGIGYDNRGYDYRDYRNSFSPYYRDRYDGYYSPSEDYYVRGYDSLSRGYYTRPDYGNGYSGGYARGYSYGGDRNRLEEILKMINALNV</sequence>
<organism evidence="3 4">
    <name type="scientific">Rhynchophorus ferrugineus</name>
    <name type="common">Red palm weevil</name>
    <name type="synonym">Curculio ferrugineus</name>
    <dbReference type="NCBI Taxonomy" id="354439"/>
    <lineage>
        <taxon>Eukaryota</taxon>
        <taxon>Metazoa</taxon>
        <taxon>Ecdysozoa</taxon>
        <taxon>Arthropoda</taxon>
        <taxon>Hexapoda</taxon>
        <taxon>Insecta</taxon>
        <taxon>Pterygota</taxon>
        <taxon>Neoptera</taxon>
        <taxon>Endopterygota</taxon>
        <taxon>Coleoptera</taxon>
        <taxon>Polyphaga</taxon>
        <taxon>Cucujiformia</taxon>
        <taxon>Curculionidae</taxon>
        <taxon>Dryophthorinae</taxon>
        <taxon>Rhynchophorus</taxon>
    </lineage>
</organism>
<keyword evidence="2" id="KW-0732">Signal</keyword>
<proteinExistence type="predicted"/>
<dbReference type="EMBL" id="JAACXV010000229">
    <property type="protein sequence ID" value="KAF7281730.1"/>
    <property type="molecule type" value="Genomic_DNA"/>
</dbReference>